<reference evidence="1" key="1">
    <citation type="journal article" date="2014" name="Int. J. Syst. Evol. Microbiol.">
        <title>Complete genome sequence of Corynebacterium casei LMG S-19264T (=DSM 44701T), isolated from a smear-ripened cheese.</title>
        <authorList>
            <consortium name="US DOE Joint Genome Institute (JGI-PGF)"/>
            <person name="Walter F."/>
            <person name="Albersmeier A."/>
            <person name="Kalinowski J."/>
            <person name="Ruckert C."/>
        </authorList>
    </citation>
    <scope>NUCLEOTIDE SEQUENCE</scope>
    <source>
        <strain evidence="1">JCM 3051</strain>
    </source>
</reference>
<dbReference type="PANTHER" id="PTHR43135">
    <property type="entry name" value="ALPHA-D-RIBOSE 1-METHYLPHOSPHONATE 5-TRIPHOSPHATE DIPHOSPHATASE"/>
    <property type="match status" value="1"/>
</dbReference>
<dbReference type="Gene3D" id="3.20.20.140">
    <property type="entry name" value="Metal-dependent hydrolases"/>
    <property type="match status" value="1"/>
</dbReference>
<dbReference type="Proteomes" id="UP000655589">
    <property type="component" value="Unassembled WGS sequence"/>
</dbReference>
<accession>A0A8H9GJF9</accession>
<evidence type="ECO:0008006" key="3">
    <source>
        <dbReference type="Google" id="ProtNLM"/>
    </source>
</evidence>
<dbReference type="RefSeq" id="WP_171104714.1">
    <property type="nucleotide sequence ID" value="NZ_BMPT01000011.1"/>
</dbReference>
<keyword evidence="2" id="KW-1185">Reference proteome</keyword>
<evidence type="ECO:0000313" key="2">
    <source>
        <dbReference type="Proteomes" id="UP000655589"/>
    </source>
</evidence>
<dbReference type="EMBL" id="BMPT01000011">
    <property type="protein sequence ID" value="GGM31101.1"/>
    <property type="molecule type" value="Genomic_DNA"/>
</dbReference>
<dbReference type="AlphaFoldDB" id="A0A8H9GJF9"/>
<reference evidence="1" key="2">
    <citation type="submission" date="2020-09" db="EMBL/GenBank/DDBJ databases">
        <authorList>
            <person name="Sun Q."/>
            <person name="Ohkuma M."/>
        </authorList>
    </citation>
    <scope>NUCLEOTIDE SEQUENCE</scope>
    <source>
        <strain evidence="1">JCM 3051</strain>
    </source>
</reference>
<dbReference type="InterPro" id="IPR032466">
    <property type="entry name" value="Metal_Hydrolase"/>
</dbReference>
<comment type="caution">
    <text evidence="1">The sequence shown here is derived from an EMBL/GenBank/DDBJ whole genome shotgun (WGS) entry which is preliminary data.</text>
</comment>
<proteinExistence type="predicted"/>
<name>A0A8H9GJF9_9MICO</name>
<sequence length="290" mass="29697">MGDAPSVTLPGVVDRHVHLGLVDVASLADGPVVEVHDLGWDPRAVRALAAAPPSGLRVRYAGPFHTAPGGYPSGRAWAPEAAVRHVAAPEEAAAAVADVVAAGGFGVKVTLHAGMPLLPDDVLHALVDAAHAARLPVLVHAEGTGQAERAVDAGADTLVHVPWTEVLPDGLIARAAARTTWISTLAIHDGDALGVALDNARRFVAAGGTLEYGTDLGNGPTPPGVHEREIELLGEAGLSGAALRRAVLGPPSAPRLTSPLPLPDTAPDLTAWLRTSRPALPPRRGSHLAR</sequence>
<dbReference type="PANTHER" id="PTHR43135:SF3">
    <property type="entry name" value="ALPHA-D-RIBOSE 1-METHYLPHOSPHONATE 5-TRIPHOSPHATE DIPHOSPHATASE"/>
    <property type="match status" value="1"/>
</dbReference>
<organism evidence="1 2">
    <name type="scientific">Promicromonospora citrea</name>
    <dbReference type="NCBI Taxonomy" id="43677"/>
    <lineage>
        <taxon>Bacteria</taxon>
        <taxon>Bacillati</taxon>
        <taxon>Actinomycetota</taxon>
        <taxon>Actinomycetes</taxon>
        <taxon>Micrococcales</taxon>
        <taxon>Promicromonosporaceae</taxon>
        <taxon>Promicromonospora</taxon>
    </lineage>
</organism>
<gene>
    <name evidence="1" type="ORF">GCM10010102_28100</name>
</gene>
<protein>
    <recommendedName>
        <fullName evidence="3">Amidohydrolase family protein</fullName>
    </recommendedName>
</protein>
<evidence type="ECO:0000313" key="1">
    <source>
        <dbReference type="EMBL" id="GGM31101.1"/>
    </source>
</evidence>
<dbReference type="SUPFAM" id="SSF51556">
    <property type="entry name" value="Metallo-dependent hydrolases"/>
    <property type="match status" value="1"/>
</dbReference>
<dbReference type="InterPro" id="IPR051781">
    <property type="entry name" value="Metallo-dep_Hydrolase"/>
</dbReference>